<keyword evidence="10" id="KW-1185">Reference proteome</keyword>
<dbReference type="STRING" id="1221500.ABE65_018155"/>
<keyword evidence="6 7" id="KW-0472">Membrane</keyword>
<dbReference type="KEGG" id="fpn:ABE65_018155"/>
<evidence type="ECO:0000313" key="9">
    <source>
        <dbReference type="EMBL" id="ANC79458.1"/>
    </source>
</evidence>
<dbReference type="InterPro" id="IPR017475">
    <property type="entry name" value="EPS_sugar_tfrase"/>
</dbReference>
<evidence type="ECO:0000313" key="10">
    <source>
        <dbReference type="Proteomes" id="UP000076623"/>
    </source>
</evidence>
<evidence type="ECO:0000256" key="5">
    <source>
        <dbReference type="ARBA" id="ARBA00022989"/>
    </source>
</evidence>
<dbReference type="EMBL" id="CP015378">
    <property type="protein sequence ID" value="ANC79458.1"/>
    <property type="molecule type" value="Genomic_DNA"/>
</dbReference>
<keyword evidence="4 7" id="KW-0812">Transmembrane</keyword>
<evidence type="ECO:0000256" key="7">
    <source>
        <dbReference type="SAM" id="Phobius"/>
    </source>
</evidence>
<evidence type="ECO:0000256" key="2">
    <source>
        <dbReference type="ARBA" id="ARBA00006464"/>
    </source>
</evidence>
<dbReference type="PANTHER" id="PTHR30576">
    <property type="entry name" value="COLANIC BIOSYNTHESIS UDP-GLUCOSE LIPID CARRIER TRANSFERASE"/>
    <property type="match status" value="1"/>
</dbReference>
<organism evidence="9 10">
    <name type="scientific">Fictibacillus phosphorivorans</name>
    <dbReference type="NCBI Taxonomy" id="1221500"/>
    <lineage>
        <taxon>Bacteria</taxon>
        <taxon>Bacillati</taxon>
        <taxon>Bacillota</taxon>
        <taxon>Bacilli</taxon>
        <taxon>Bacillales</taxon>
        <taxon>Fictibacillaceae</taxon>
        <taxon>Fictibacillus</taxon>
    </lineage>
</organism>
<dbReference type="RefSeq" id="WP_066400360.1">
    <property type="nucleotide sequence ID" value="NZ_CP015378.1"/>
</dbReference>
<name>A0A160ISA4_9BACL</name>
<gene>
    <name evidence="9" type="ORF">ABE65_018155</name>
</gene>
<evidence type="ECO:0000259" key="8">
    <source>
        <dbReference type="Pfam" id="PF02397"/>
    </source>
</evidence>
<protein>
    <submittedName>
        <fullName evidence="9">UDP-phosphate N-acetylgalactosaminyl-1-phosphate transferase</fullName>
    </submittedName>
</protein>
<accession>A0A160ISA4</accession>
<feature type="transmembrane region" description="Helical" evidence="7">
    <location>
        <begin position="42"/>
        <end position="63"/>
    </location>
</feature>
<reference evidence="9 10" key="1">
    <citation type="submission" date="2016-04" db="EMBL/GenBank/DDBJ databases">
        <title>Complete genome sequence of Fictibacillus phosphorivorans G25-29, a strain toxic to nematodes.</title>
        <authorList>
            <person name="Zheng Z."/>
        </authorList>
    </citation>
    <scope>NUCLEOTIDE SEQUENCE [LARGE SCALE GENOMIC DNA]</scope>
    <source>
        <strain evidence="9 10">G25-29</strain>
    </source>
</reference>
<sequence length="222" mass="25240">MNRAETNNYYNSYTQQADTNKIAEYSKINDSTFLFTKRLIDLMAVLLLSIPAAIIVLITMIAIRIESKGSALYFQERCGLNGKVFNVIKLRSMYTDAECNGPQWAQKNDSRVTKVGKFIRATRIDELPQLINVLRGDMSFVGPRPERPMFVEEFSKDIPDFKDRLLVKPGLTGWAQVNGGYDISAKEKLHLDKYYIRNISIAMDIKILLSTIRVVFTGDGAR</sequence>
<dbReference type="GO" id="GO:0016020">
    <property type="term" value="C:membrane"/>
    <property type="evidence" value="ECO:0007669"/>
    <property type="project" value="UniProtKB-SubCell"/>
</dbReference>
<keyword evidence="5 7" id="KW-1133">Transmembrane helix</keyword>
<evidence type="ECO:0000256" key="3">
    <source>
        <dbReference type="ARBA" id="ARBA00022679"/>
    </source>
</evidence>
<evidence type="ECO:0000256" key="1">
    <source>
        <dbReference type="ARBA" id="ARBA00004141"/>
    </source>
</evidence>
<keyword evidence="3 9" id="KW-0808">Transferase</keyword>
<feature type="domain" description="Bacterial sugar transferase" evidence="8">
    <location>
        <begin position="37"/>
        <end position="216"/>
    </location>
</feature>
<evidence type="ECO:0000256" key="6">
    <source>
        <dbReference type="ARBA" id="ARBA00023136"/>
    </source>
</evidence>
<dbReference type="GO" id="GO:0016780">
    <property type="term" value="F:phosphotransferase activity, for other substituted phosphate groups"/>
    <property type="evidence" value="ECO:0007669"/>
    <property type="project" value="TreeGrafter"/>
</dbReference>
<dbReference type="Proteomes" id="UP000076623">
    <property type="component" value="Chromosome"/>
</dbReference>
<dbReference type="InterPro" id="IPR003362">
    <property type="entry name" value="Bact_transf"/>
</dbReference>
<dbReference type="Pfam" id="PF02397">
    <property type="entry name" value="Bac_transf"/>
    <property type="match status" value="1"/>
</dbReference>
<dbReference type="PANTHER" id="PTHR30576:SF0">
    <property type="entry name" value="UNDECAPRENYL-PHOSPHATE N-ACETYLGALACTOSAMINYL 1-PHOSPHATE TRANSFERASE-RELATED"/>
    <property type="match status" value="1"/>
</dbReference>
<proteinExistence type="inferred from homology"/>
<comment type="similarity">
    <text evidence="2">Belongs to the bacterial sugar transferase family.</text>
</comment>
<dbReference type="AlphaFoldDB" id="A0A160ISA4"/>
<comment type="subcellular location">
    <subcellularLocation>
        <location evidence="1">Membrane</location>
        <topology evidence="1">Multi-pass membrane protein</topology>
    </subcellularLocation>
</comment>
<evidence type="ECO:0000256" key="4">
    <source>
        <dbReference type="ARBA" id="ARBA00022692"/>
    </source>
</evidence>
<dbReference type="NCBIfam" id="TIGR03025">
    <property type="entry name" value="EPS_sugtrans"/>
    <property type="match status" value="1"/>
</dbReference>